<name>A0ABV1DH73_9FIRM</name>
<organism evidence="1 2">
    <name type="scientific">Blautia caccae</name>
    <dbReference type="NCBI Taxonomy" id="3133175"/>
    <lineage>
        <taxon>Bacteria</taxon>
        <taxon>Bacillati</taxon>
        <taxon>Bacillota</taxon>
        <taxon>Clostridia</taxon>
        <taxon>Lachnospirales</taxon>
        <taxon>Lachnospiraceae</taxon>
        <taxon>Blautia</taxon>
    </lineage>
</organism>
<keyword evidence="2" id="KW-1185">Reference proteome</keyword>
<gene>
    <name evidence="1" type="ORF">WMO65_01710</name>
</gene>
<protein>
    <submittedName>
        <fullName evidence="1">Uncharacterized protein</fullName>
    </submittedName>
</protein>
<dbReference type="InterPro" id="IPR058705">
    <property type="entry name" value="A_ENA"/>
</dbReference>
<sequence>MNQKIEPLTIASLAEEIYGTDISAADICKMNISEMNISEMNCRCKTDRDCNSKGCCISDCNCDSKVCCKPDCDCDSKGCCKSGSNCKTDCDCDCCPKCCSSKCCCNPDCNCSSKCSCRPDYDCNCDCDSDCDCNCNSCSDAACAILKSIAKTENALAHILNAEGEKLQKAIELADNICDLLKVNQSVQQTVTKVTFLEQVLYAKLEALECCRFDCPTDNSEPES</sequence>
<dbReference type="Proteomes" id="UP001457898">
    <property type="component" value="Unassembled WGS sequence"/>
</dbReference>
<comment type="caution">
    <text evidence="1">The sequence shown here is derived from an EMBL/GenBank/DDBJ whole genome shotgun (WGS) entry which is preliminary data.</text>
</comment>
<evidence type="ECO:0000313" key="1">
    <source>
        <dbReference type="EMBL" id="MEQ2429714.1"/>
    </source>
</evidence>
<reference evidence="1 2" key="1">
    <citation type="submission" date="2024-03" db="EMBL/GenBank/DDBJ databases">
        <title>Human intestinal bacterial collection.</title>
        <authorList>
            <person name="Pauvert C."/>
            <person name="Hitch T.C.A."/>
            <person name="Clavel T."/>
        </authorList>
    </citation>
    <scope>NUCLEOTIDE SEQUENCE [LARGE SCALE GENOMIC DNA]</scope>
    <source>
        <strain evidence="1 2">CLA-SR-H028</strain>
    </source>
</reference>
<accession>A0ABV1DH73</accession>
<dbReference type="Pfam" id="PF26595">
    <property type="entry name" value="A_ENA"/>
    <property type="match status" value="1"/>
</dbReference>
<proteinExistence type="predicted"/>
<evidence type="ECO:0000313" key="2">
    <source>
        <dbReference type="Proteomes" id="UP001457898"/>
    </source>
</evidence>
<dbReference type="RefSeq" id="WP_243128831.1">
    <property type="nucleotide sequence ID" value="NZ_JBBMFP010000001.1"/>
</dbReference>
<dbReference type="EMBL" id="JBBMFP010000001">
    <property type="protein sequence ID" value="MEQ2429714.1"/>
    <property type="molecule type" value="Genomic_DNA"/>
</dbReference>